<evidence type="ECO:0008006" key="6">
    <source>
        <dbReference type="Google" id="ProtNLM"/>
    </source>
</evidence>
<comment type="caution">
    <text evidence="4">The sequence shown here is derived from an EMBL/GenBank/DDBJ whole genome shotgun (WGS) entry which is preliminary data.</text>
</comment>
<accession>A0AAW0VIU6</accession>
<comment type="similarity">
    <text evidence="2">Belongs to the Rho GDI family.</text>
</comment>
<evidence type="ECO:0000256" key="2">
    <source>
        <dbReference type="ARBA" id="ARBA00009758"/>
    </source>
</evidence>
<evidence type="ECO:0000256" key="3">
    <source>
        <dbReference type="ARBA" id="ARBA00022490"/>
    </source>
</evidence>
<dbReference type="GO" id="GO:0016020">
    <property type="term" value="C:membrane"/>
    <property type="evidence" value="ECO:0007669"/>
    <property type="project" value="TreeGrafter"/>
</dbReference>
<dbReference type="Gene3D" id="2.70.50.30">
    <property type="entry name" value="Coagulation Factor XIII, subunit A, domain 1"/>
    <property type="match status" value="1"/>
</dbReference>
<keyword evidence="5" id="KW-1185">Reference proteome</keyword>
<dbReference type="InterPro" id="IPR024792">
    <property type="entry name" value="RhoGDI_dom_sf"/>
</dbReference>
<evidence type="ECO:0000313" key="4">
    <source>
        <dbReference type="EMBL" id="KAK8442120.1"/>
    </source>
</evidence>
<dbReference type="GO" id="GO:0005094">
    <property type="term" value="F:Rho GDP-dissociation inhibitor activity"/>
    <property type="evidence" value="ECO:0007669"/>
    <property type="project" value="InterPro"/>
</dbReference>
<keyword evidence="3" id="KW-0963">Cytoplasm</keyword>
<accession>A0AB36W5B9</accession>
<dbReference type="PANTHER" id="PTHR10980">
    <property type="entry name" value="RHO GDP-DISSOCIATION INHIBITOR"/>
    <property type="match status" value="1"/>
</dbReference>
<organism evidence="4 5">
    <name type="scientific">Candidozyma auris</name>
    <name type="common">Yeast</name>
    <name type="synonym">Candida auris</name>
    <dbReference type="NCBI Taxonomy" id="498019"/>
    <lineage>
        <taxon>Eukaryota</taxon>
        <taxon>Fungi</taxon>
        <taxon>Dikarya</taxon>
        <taxon>Ascomycota</taxon>
        <taxon>Saccharomycotina</taxon>
        <taxon>Pichiomycetes</taxon>
        <taxon>Metschnikowiaceae</taxon>
        <taxon>Candidozyma</taxon>
    </lineage>
</organism>
<dbReference type="PANTHER" id="PTHR10980:SF3">
    <property type="entry name" value="LD16419P"/>
    <property type="match status" value="1"/>
</dbReference>
<dbReference type="SUPFAM" id="SSF81296">
    <property type="entry name" value="E set domains"/>
    <property type="match status" value="1"/>
</dbReference>
<dbReference type="GO" id="GO:0007266">
    <property type="term" value="P:Rho protein signal transduction"/>
    <property type="evidence" value="ECO:0007669"/>
    <property type="project" value="InterPro"/>
</dbReference>
<dbReference type="InterPro" id="IPR000406">
    <property type="entry name" value="Rho_GDI"/>
</dbReference>
<name>A0AAW0VIU6_CANAR</name>
<sequence>MGKHHNDLDIIKFIVDFEDGSQKEVPVASVDEVVVSIPEGTTYQMTIVFKVENRTLKNLKYKQVVKKGGIPLKNKELYIGDEYAPGEHSKQFEKDTTPSGFLYRGTFPSTSTYYAGDEELFTSPWTLEVTKKA</sequence>
<reference evidence="4 5" key="2">
    <citation type="journal article" date="2018" name="Nat. Commun.">
        <title>Genomic insights into multidrug-resistance, mating and virulence in Candida auris and related emerging species.</title>
        <authorList>
            <person name="Munoz J.F."/>
            <person name="Gade L."/>
            <person name="Chow N.A."/>
            <person name="Loparev V.N."/>
            <person name="Juieng P."/>
            <person name="Berkow E.L."/>
            <person name="Farrer R.A."/>
            <person name="Litvintseva A.P."/>
            <person name="Cuomo C.A."/>
        </authorList>
    </citation>
    <scope>GENOME REANNOTATION</scope>
    <source>
        <strain evidence="4 5">B8441</strain>
    </source>
</reference>
<gene>
    <name evidence="4" type="ORF">B9J08_00441</name>
</gene>
<proteinExistence type="inferred from homology"/>
<dbReference type="Pfam" id="PF02115">
    <property type="entry name" value="Rho_GDI"/>
    <property type="match status" value="1"/>
</dbReference>
<evidence type="ECO:0000256" key="1">
    <source>
        <dbReference type="ARBA" id="ARBA00004496"/>
    </source>
</evidence>
<reference evidence="4 5" key="1">
    <citation type="journal article" date="2017" name="Clin. Infect. Dis.">
        <title>Simultaneous emergence of multidrug-resistant Candida auris on 3 continents confirmed by whole-genome sequencing and epidemiological analyses.</title>
        <authorList>
            <person name="Lockhart S.R."/>
            <person name="Etienne K.A."/>
            <person name="Vallabhaneni S."/>
            <person name="Farooqi J."/>
            <person name="Chowdhary A."/>
            <person name="Govender N.P."/>
            <person name="Colombo A.L."/>
            <person name="Calvo B."/>
            <person name="Cuomo C.A."/>
            <person name="Desjardins C.A."/>
            <person name="Berkow E.L."/>
            <person name="Castanheira M."/>
            <person name="Magobo R.E."/>
            <person name="Jabeen K."/>
            <person name="Asghar R.J."/>
            <person name="Meis J.F."/>
            <person name="Jackson B."/>
            <person name="Chiller T."/>
            <person name="Litvintseva A.P."/>
        </authorList>
    </citation>
    <scope>NUCLEOTIDE SEQUENCE [LARGE SCALE GENOMIC DNA]</scope>
    <source>
        <strain evidence="4 5">B8441</strain>
    </source>
</reference>
<evidence type="ECO:0000313" key="5">
    <source>
        <dbReference type="Proteomes" id="UP000230249"/>
    </source>
</evidence>
<dbReference type="InterPro" id="IPR014756">
    <property type="entry name" value="Ig_E-set"/>
</dbReference>
<dbReference type="GO" id="GO:0005829">
    <property type="term" value="C:cytosol"/>
    <property type="evidence" value="ECO:0007669"/>
    <property type="project" value="TreeGrafter"/>
</dbReference>
<protein>
    <recommendedName>
        <fullName evidence="6">E set domain-containing protein</fullName>
    </recommendedName>
</protein>
<dbReference type="EMBL" id="PEKT03000001">
    <property type="protein sequence ID" value="KAK8442120.1"/>
    <property type="molecule type" value="Genomic_DNA"/>
</dbReference>
<comment type="subcellular location">
    <subcellularLocation>
        <location evidence="1">Cytoplasm</location>
    </subcellularLocation>
</comment>
<dbReference type="AlphaFoldDB" id="A0AAW0VIU6"/>
<dbReference type="Proteomes" id="UP000230249">
    <property type="component" value="Unassembled WGS sequence"/>
</dbReference>